<dbReference type="InterPro" id="IPR036322">
    <property type="entry name" value="WD40_repeat_dom_sf"/>
</dbReference>
<feature type="region of interest" description="Disordered" evidence="1">
    <location>
        <begin position="170"/>
        <end position="222"/>
    </location>
</feature>
<dbReference type="InterPro" id="IPR037379">
    <property type="entry name" value="WDR74/Nsa1"/>
</dbReference>
<dbReference type="PANTHER" id="PTHR16038:SF4">
    <property type="entry name" value="WD REPEAT-CONTAINING PROTEIN 74"/>
    <property type="match status" value="1"/>
</dbReference>
<keyword evidence="3" id="KW-1185">Reference proteome</keyword>
<dbReference type="InterPro" id="IPR001680">
    <property type="entry name" value="WD40_rpt"/>
</dbReference>
<organism evidence="2 3">
    <name type="scientific">Coturnix japonica</name>
    <name type="common">Japanese quail</name>
    <name type="synonym">Coturnix coturnix japonica</name>
    <dbReference type="NCBI Taxonomy" id="93934"/>
    <lineage>
        <taxon>Eukaryota</taxon>
        <taxon>Metazoa</taxon>
        <taxon>Chordata</taxon>
        <taxon>Craniata</taxon>
        <taxon>Vertebrata</taxon>
        <taxon>Euteleostomi</taxon>
        <taxon>Archelosauria</taxon>
        <taxon>Archosauria</taxon>
        <taxon>Dinosauria</taxon>
        <taxon>Saurischia</taxon>
        <taxon>Theropoda</taxon>
        <taxon>Coelurosauria</taxon>
        <taxon>Aves</taxon>
        <taxon>Neognathae</taxon>
        <taxon>Galloanserae</taxon>
        <taxon>Galliformes</taxon>
        <taxon>Phasianidae</taxon>
        <taxon>Perdicinae</taxon>
        <taxon>Coturnix</taxon>
    </lineage>
</organism>
<dbReference type="PANTHER" id="PTHR16038">
    <property type="entry name" value="NOP SEVEN ASSOCIATED PROTEIN 1"/>
    <property type="match status" value="1"/>
</dbReference>
<evidence type="ECO:0008006" key="4">
    <source>
        <dbReference type="Google" id="ProtNLM"/>
    </source>
</evidence>
<reference evidence="2" key="1">
    <citation type="submission" date="2025-08" db="UniProtKB">
        <authorList>
            <consortium name="Ensembl"/>
        </authorList>
    </citation>
    <scope>IDENTIFICATION</scope>
</reference>
<dbReference type="GeneTree" id="ENSGT00390000015119"/>
<protein>
    <recommendedName>
        <fullName evidence="4">WD repeat domain 74</fullName>
    </recommendedName>
</protein>
<dbReference type="GO" id="GO:0005730">
    <property type="term" value="C:nucleolus"/>
    <property type="evidence" value="ECO:0007669"/>
    <property type="project" value="InterPro"/>
</dbReference>
<sequence>KRKEALNFGVGRDLGREAAIKVIAWSGEQKQVEMGGGKMGRNRDGTGGVGSVPGRYRPGRFCVRLYDSATPRRRPVLQVSYGEGPLTALALVPGGTSVVVGSARGEMAVIDMRQGRLLRSLRGCAGSIRSLQCHPSLPVVASCGLDRFLRVHSLQDKSIMHKVLVLADQRNIESPPSQAEDSPPPTIKEEEEEGDELWGNMETIPTQEPPPKRRRKDPQPDP</sequence>
<dbReference type="InterPro" id="IPR015943">
    <property type="entry name" value="WD40/YVTN_repeat-like_dom_sf"/>
</dbReference>
<dbReference type="GO" id="GO:0030687">
    <property type="term" value="C:preribosome, large subunit precursor"/>
    <property type="evidence" value="ECO:0007669"/>
    <property type="project" value="TreeGrafter"/>
</dbReference>
<accession>A0A8C2SRV5</accession>
<dbReference type="Proteomes" id="UP000694412">
    <property type="component" value="Unassembled WGS sequence"/>
</dbReference>
<proteinExistence type="predicted"/>
<evidence type="ECO:0000313" key="3">
    <source>
        <dbReference type="Proteomes" id="UP000694412"/>
    </source>
</evidence>
<evidence type="ECO:0000313" key="2">
    <source>
        <dbReference type="Ensembl" id="ENSCJPP00005001580.1"/>
    </source>
</evidence>
<name>A0A8C2SRV5_COTJA</name>
<dbReference type="GO" id="GO:0042273">
    <property type="term" value="P:ribosomal large subunit biogenesis"/>
    <property type="evidence" value="ECO:0007669"/>
    <property type="project" value="InterPro"/>
</dbReference>
<dbReference type="Ensembl" id="ENSCJPT00005002623.1">
    <property type="protein sequence ID" value="ENSCJPP00005001580.1"/>
    <property type="gene ID" value="ENSCJPG00005001598.1"/>
</dbReference>
<reference evidence="2" key="2">
    <citation type="submission" date="2025-09" db="UniProtKB">
        <authorList>
            <consortium name="Ensembl"/>
        </authorList>
    </citation>
    <scope>IDENTIFICATION</scope>
</reference>
<dbReference type="Gene3D" id="2.130.10.10">
    <property type="entry name" value="YVTN repeat-like/Quinoprotein amine dehydrogenase"/>
    <property type="match status" value="1"/>
</dbReference>
<dbReference type="SUPFAM" id="SSF50978">
    <property type="entry name" value="WD40 repeat-like"/>
    <property type="match status" value="1"/>
</dbReference>
<evidence type="ECO:0000256" key="1">
    <source>
        <dbReference type="SAM" id="MobiDB-lite"/>
    </source>
</evidence>
<dbReference type="SMART" id="SM00320">
    <property type="entry name" value="WD40"/>
    <property type="match status" value="2"/>
</dbReference>
<dbReference type="AlphaFoldDB" id="A0A8C2SRV5"/>